<dbReference type="KEGG" id="ftj:FTUN_4135"/>
<accession>A0A6M5YRH2</accession>
<organism evidence="2 3">
    <name type="scientific">Frigoriglobus tundricola</name>
    <dbReference type="NCBI Taxonomy" id="2774151"/>
    <lineage>
        <taxon>Bacteria</taxon>
        <taxon>Pseudomonadati</taxon>
        <taxon>Planctomycetota</taxon>
        <taxon>Planctomycetia</taxon>
        <taxon>Gemmatales</taxon>
        <taxon>Gemmataceae</taxon>
        <taxon>Frigoriglobus</taxon>
    </lineage>
</organism>
<dbReference type="Proteomes" id="UP000503447">
    <property type="component" value="Chromosome"/>
</dbReference>
<dbReference type="AlphaFoldDB" id="A0A6M5YRH2"/>
<proteinExistence type="predicted"/>
<dbReference type="RefSeq" id="WP_171472130.1">
    <property type="nucleotide sequence ID" value="NZ_CP053452.2"/>
</dbReference>
<reference evidence="3" key="1">
    <citation type="submission" date="2020-05" db="EMBL/GenBank/DDBJ databases">
        <title>Frigoriglobus tundricola gen. nov., sp. nov., a psychrotolerant cellulolytic planctomycete of the family Gemmataceae with two divergent copies of 16S rRNA gene.</title>
        <authorList>
            <person name="Kulichevskaya I.S."/>
            <person name="Ivanova A.A."/>
            <person name="Naumoff D.G."/>
            <person name="Beletsky A.V."/>
            <person name="Rijpstra W.I.C."/>
            <person name="Sinninghe Damste J.S."/>
            <person name="Mardanov A.V."/>
            <person name="Ravin N.V."/>
            <person name="Dedysh S.N."/>
        </authorList>
    </citation>
    <scope>NUCLEOTIDE SEQUENCE [LARGE SCALE GENOMIC DNA]</scope>
    <source>
        <strain evidence="3">PL17</strain>
    </source>
</reference>
<name>A0A6M5YRH2_9BACT</name>
<evidence type="ECO:0000313" key="2">
    <source>
        <dbReference type="EMBL" id="QJW96578.1"/>
    </source>
</evidence>
<protein>
    <recommendedName>
        <fullName evidence="4">Lipoprotein</fullName>
    </recommendedName>
</protein>
<evidence type="ECO:0008006" key="4">
    <source>
        <dbReference type="Google" id="ProtNLM"/>
    </source>
</evidence>
<evidence type="ECO:0000256" key="1">
    <source>
        <dbReference type="SAM" id="MobiDB-lite"/>
    </source>
</evidence>
<gene>
    <name evidence="2" type="ORF">FTUN_4135</name>
</gene>
<keyword evidence="3" id="KW-1185">Reference proteome</keyword>
<dbReference type="EMBL" id="CP053452">
    <property type="protein sequence ID" value="QJW96578.1"/>
    <property type="molecule type" value="Genomic_DNA"/>
</dbReference>
<sequence length="157" mass="16371">MHQAYSSILFLLGVMALSGCGKKSTETVGPPNSGENAPGPSGSSPKESPAGRSAFLDKTKQVPPRLEWNTDITSNKGGEVTFRVSCAAPVGITVVTDKGYKAVTGKGKINKSDVLLTVDAKPPSYEGRVVVPAGTSWFIIENQSGAAASIRLECFAK</sequence>
<evidence type="ECO:0000313" key="3">
    <source>
        <dbReference type="Proteomes" id="UP000503447"/>
    </source>
</evidence>
<feature type="region of interest" description="Disordered" evidence="1">
    <location>
        <begin position="22"/>
        <end position="60"/>
    </location>
</feature>
<feature type="compositionally biased region" description="Low complexity" evidence="1">
    <location>
        <begin position="38"/>
        <end position="51"/>
    </location>
</feature>